<dbReference type="GO" id="GO:0003676">
    <property type="term" value="F:nucleic acid binding"/>
    <property type="evidence" value="ECO:0007669"/>
    <property type="project" value="InterPro"/>
</dbReference>
<feature type="compositionally biased region" description="Basic and acidic residues" evidence="1">
    <location>
        <begin position="71"/>
        <end position="101"/>
    </location>
</feature>
<dbReference type="InterPro" id="IPR036875">
    <property type="entry name" value="Znf_CCHC_sf"/>
</dbReference>
<keyword evidence="3" id="KW-1185">Reference proteome</keyword>
<dbReference type="EMBL" id="JH159163">
    <property type="protein sequence ID" value="EGZ06769.1"/>
    <property type="molecule type" value="Genomic_DNA"/>
</dbReference>
<proteinExistence type="predicted"/>
<gene>
    <name evidence="2" type="ORF">PHYSODRAFT_530693</name>
</gene>
<reference evidence="2 3" key="1">
    <citation type="journal article" date="2006" name="Science">
        <title>Phytophthora genome sequences uncover evolutionary origins and mechanisms of pathogenesis.</title>
        <authorList>
            <person name="Tyler B.M."/>
            <person name="Tripathy S."/>
            <person name="Zhang X."/>
            <person name="Dehal P."/>
            <person name="Jiang R.H."/>
            <person name="Aerts A."/>
            <person name="Arredondo F.D."/>
            <person name="Baxter L."/>
            <person name="Bensasson D."/>
            <person name="Beynon J.L."/>
            <person name="Chapman J."/>
            <person name="Damasceno C.M."/>
            <person name="Dorrance A.E."/>
            <person name="Dou D."/>
            <person name="Dickerman A.W."/>
            <person name="Dubchak I.L."/>
            <person name="Garbelotto M."/>
            <person name="Gijzen M."/>
            <person name="Gordon S.G."/>
            <person name="Govers F."/>
            <person name="Grunwald N.J."/>
            <person name="Huang W."/>
            <person name="Ivors K.L."/>
            <person name="Jones R.W."/>
            <person name="Kamoun S."/>
            <person name="Krampis K."/>
            <person name="Lamour K.H."/>
            <person name="Lee M.K."/>
            <person name="McDonald W.H."/>
            <person name="Medina M."/>
            <person name="Meijer H.J."/>
            <person name="Nordberg E.K."/>
            <person name="Maclean D.J."/>
            <person name="Ospina-Giraldo M.D."/>
            <person name="Morris P.F."/>
            <person name="Phuntumart V."/>
            <person name="Putnam N.H."/>
            <person name="Rash S."/>
            <person name="Rose J.K."/>
            <person name="Sakihama Y."/>
            <person name="Salamov A.A."/>
            <person name="Savidor A."/>
            <person name="Scheuring C.F."/>
            <person name="Smith B.M."/>
            <person name="Sobral B.W."/>
            <person name="Terry A."/>
            <person name="Torto-Alalibo T.A."/>
            <person name="Win J."/>
            <person name="Xu Z."/>
            <person name="Zhang H."/>
            <person name="Grigoriev I.V."/>
            <person name="Rokhsar D.S."/>
            <person name="Boore J.L."/>
        </authorList>
    </citation>
    <scope>NUCLEOTIDE SEQUENCE [LARGE SCALE GENOMIC DNA]</scope>
    <source>
        <strain evidence="2 3">P6497</strain>
    </source>
</reference>
<dbReference type="GeneID" id="20661513"/>
<dbReference type="KEGG" id="psoj:PHYSODRAFT_530693"/>
<evidence type="ECO:0000313" key="3">
    <source>
        <dbReference type="Proteomes" id="UP000002640"/>
    </source>
</evidence>
<protein>
    <recommendedName>
        <fullName evidence="4">CCHC-type domain-containing protein</fullName>
    </recommendedName>
</protein>
<sequence>MHGLAGCLKDNVKLKCKVIVENLRPATLKEQVRRALECGPSLKSDLHRLFDLVNQEAIRNQQAYDMYQHMGKRDNGGRDSKNNKKQLDSARVQVRKDDRRPSVKPLHKKRDGLPPGGCLYCKRNDHWLEDCPSATEANKKDAMKMFLENKRRGKEASTVKRLVTNDSLGESEVIFNDLVGMPYCLDNGTTYNVIPRSIVDELQLLDPSVTLKALEPPVRGRAVGGAYITCTQSVDLDIGLQTVAGRVNIRGLTCVITETNEDEFLLGKRTLRSLGSDVDELLAGLVTQGSSDVDPFDDERNYKAIARPDTDAIKARLHEMIAEAVDNGFPAD</sequence>
<dbReference type="Proteomes" id="UP000002640">
    <property type="component" value="Unassembled WGS sequence"/>
</dbReference>
<dbReference type="GO" id="GO:0008270">
    <property type="term" value="F:zinc ion binding"/>
    <property type="evidence" value="ECO:0007669"/>
    <property type="project" value="InterPro"/>
</dbReference>
<name>G5ABP4_PHYSP</name>
<evidence type="ECO:0000256" key="1">
    <source>
        <dbReference type="SAM" id="MobiDB-lite"/>
    </source>
</evidence>
<evidence type="ECO:0008006" key="4">
    <source>
        <dbReference type="Google" id="ProtNLM"/>
    </source>
</evidence>
<organism evidence="2 3">
    <name type="scientific">Phytophthora sojae (strain P6497)</name>
    <name type="common">Soybean stem and root rot agent</name>
    <name type="synonym">Phytophthora megasperma f. sp. glycines</name>
    <dbReference type="NCBI Taxonomy" id="1094619"/>
    <lineage>
        <taxon>Eukaryota</taxon>
        <taxon>Sar</taxon>
        <taxon>Stramenopiles</taxon>
        <taxon>Oomycota</taxon>
        <taxon>Peronosporomycetes</taxon>
        <taxon>Peronosporales</taxon>
        <taxon>Peronosporaceae</taxon>
        <taxon>Phytophthora</taxon>
    </lineage>
</organism>
<dbReference type="RefSeq" id="XP_009537533.1">
    <property type="nucleotide sequence ID" value="XM_009539238.1"/>
</dbReference>
<evidence type="ECO:0000313" key="2">
    <source>
        <dbReference type="EMBL" id="EGZ06769.1"/>
    </source>
</evidence>
<feature type="region of interest" description="Disordered" evidence="1">
    <location>
        <begin position="70"/>
        <end position="111"/>
    </location>
</feature>
<dbReference type="SUPFAM" id="SSF57756">
    <property type="entry name" value="Retrovirus zinc finger-like domains"/>
    <property type="match status" value="1"/>
</dbReference>
<dbReference type="InParanoid" id="G5ABP4"/>
<dbReference type="AlphaFoldDB" id="G5ABP4"/>
<accession>G5ABP4</accession>